<organism evidence="1 2">
    <name type="scientific">Hungatella hominis</name>
    <dbReference type="NCBI Taxonomy" id="2763050"/>
    <lineage>
        <taxon>Bacteria</taxon>
        <taxon>Bacillati</taxon>
        <taxon>Bacillota</taxon>
        <taxon>Clostridia</taxon>
        <taxon>Lachnospirales</taxon>
        <taxon>Lachnospiraceae</taxon>
        <taxon>Hungatella</taxon>
    </lineage>
</organism>
<dbReference type="EMBL" id="JACOPB010000012">
    <property type="protein sequence ID" value="MBC5710538.1"/>
    <property type="molecule type" value="Genomic_DNA"/>
</dbReference>
<accession>A0ABR7HBH1</accession>
<reference evidence="1 2" key="1">
    <citation type="submission" date="2020-08" db="EMBL/GenBank/DDBJ databases">
        <title>Genome public.</title>
        <authorList>
            <person name="Liu C."/>
            <person name="Sun Q."/>
        </authorList>
    </citation>
    <scope>NUCLEOTIDE SEQUENCE [LARGE SCALE GENOMIC DNA]</scope>
    <source>
        <strain evidence="1 2">NSJ-66</strain>
    </source>
</reference>
<dbReference type="RefSeq" id="WP_187023316.1">
    <property type="nucleotide sequence ID" value="NZ_JACOPB010000012.1"/>
</dbReference>
<sequence length="116" mass="13234">MLLEQPKEIVKVSKNMKFGDLTTQWCYGLAPDRVWKCTCGCGSVCYVKEAALQQNIVENCGNAIHRKKTSSIQPAKRKYIVCGGIERHVCLLCNADMPYDSRKVYCEKCRQLKKLK</sequence>
<evidence type="ECO:0000313" key="2">
    <source>
        <dbReference type="Proteomes" id="UP000634672"/>
    </source>
</evidence>
<name>A0ABR7HBH1_9FIRM</name>
<keyword evidence="2" id="KW-1185">Reference proteome</keyword>
<gene>
    <name evidence="1" type="ORF">H8S75_21550</name>
</gene>
<evidence type="ECO:0000313" key="1">
    <source>
        <dbReference type="EMBL" id="MBC5710538.1"/>
    </source>
</evidence>
<evidence type="ECO:0008006" key="3">
    <source>
        <dbReference type="Google" id="ProtNLM"/>
    </source>
</evidence>
<protein>
    <recommendedName>
        <fullName evidence="3">Cysteine-rich VLP domain-containing protein</fullName>
    </recommendedName>
</protein>
<proteinExistence type="predicted"/>
<dbReference type="Proteomes" id="UP000634672">
    <property type="component" value="Unassembled WGS sequence"/>
</dbReference>
<comment type="caution">
    <text evidence="1">The sequence shown here is derived from an EMBL/GenBank/DDBJ whole genome shotgun (WGS) entry which is preliminary data.</text>
</comment>